<accession>A0A1E3VKK8</accession>
<evidence type="ECO:0000313" key="1">
    <source>
        <dbReference type="EMBL" id="ODR94042.1"/>
    </source>
</evidence>
<organism evidence="1 2">
    <name type="scientific">Methyloceanibacter stevinii</name>
    <dbReference type="NCBI Taxonomy" id="1774970"/>
    <lineage>
        <taxon>Bacteria</taxon>
        <taxon>Pseudomonadati</taxon>
        <taxon>Pseudomonadota</taxon>
        <taxon>Alphaproteobacteria</taxon>
        <taxon>Hyphomicrobiales</taxon>
        <taxon>Hyphomicrobiaceae</taxon>
        <taxon>Methyloceanibacter</taxon>
    </lineage>
</organism>
<sequence>MVRQKVQQLARSLERQSDQKLHDVFGRPVRENLPNGLLVPVADQLPQRLYGRIVRFVRGAFAFRHPFQIRSRLGLDHHSPRDYANV</sequence>
<dbReference type="Proteomes" id="UP000094172">
    <property type="component" value="Unassembled WGS sequence"/>
</dbReference>
<name>A0A1E3VKK8_9HYPH</name>
<gene>
    <name evidence="1" type="ORF">AUC70_10725</name>
</gene>
<comment type="caution">
    <text evidence="1">The sequence shown here is derived from an EMBL/GenBank/DDBJ whole genome shotgun (WGS) entry which is preliminary data.</text>
</comment>
<evidence type="ECO:0000313" key="2">
    <source>
        <dbReference type="Proteomes" id="UP000094172"/>
    </source>
</evidence>
<reference evidence="1 2" key="1">
    <citation type="journal article" date="2016" name="Environ. Microbiol.">
        <title>New Methyloceanibacter diversity from North Sea sediments includes methanotroph containing solely the soluble methane monooxygenase.</title>
        <authorList>
            <person name="Vekeman B."/>
            <person name="Kerckhof F.M."/>
            <person name="Cremers G."/>
            <person name="de Vos P."/>
            <person name="Vandamme P."/>
            <person name="Boon N."/>
            <person name="Op den Camp H.J."/>
            <person name="Heylen K."/>
        </authorList>
    </citation>
    <scope>NUCLEOTIDE SEQUENCE [LARGE SCALE GENOMIC DNA]</scope>
    <source>
        <strain evidence="1 2">R-67176</strain>
    </source>
</reference>
<proteinExistence type="predicted"/>
<protein>
    <submittedName>
        <fullName evidence="1">Uncharacterized protein</fullName>
    </submittedName>
</protein>
<keyword evidence="2" id="KW-1185">Reference proteome</keyword>
<dbReference type="AlphaFoldDB" id="A0A1E3VKK8"/>
<dbReference type="EMBL" id="LPWE01000013">
    <property type="protein sequence ID" value="ODR94042.1"/>
    <property type="molecule type" value="Genomic_DNA"/>
</dbReference>